<proteinExistence type="predicted"/>
<name>A0A0K6G740_9AGAM</name>
<dbReference type="EMBL" id="CYGV01001430">
    <property type="protein sequence ID" value="CUA74301.1"/>
    <property type="molecule type" value="Genomic_DNA"/>
</dbReference>
<evidence type="ECO:0000256" key="1">
    <source>
        <dbReference type="SAM" id="MobiDB-lite"/>
    </source>
</evidence>
<feature type="compositionally biased region" description="Polar residues" evidence="1">
    <location>
        <begin position="1"/>
        <end position="10"/>
    </location>
</feature>
<feature type="region of interest" description="Disordered" evidence="1">
    <location>
        <begin position="1"/>
        <end position="37"/>
    </location>
</feature>
<evidence type="ECO:0000313" key="2">
    <source>
        <dbReference type="EMBL" id="CUA74301.1"/>
    </source>
</evidence>
<evidence type="ECO:0000313" key="3">
    <source>
        <dbReference type="Proteomes" id="UP000044841"/>
    </source>
</evidence>
<feature type="compositionally biased region" description="Low complexity" evidence="1">
    <location>
        <begin position="11"/>
        <end position="22"/>
    </location>
</feature>
<organism evidence="2 3">
    <name type="scientific">Rhizoctonia solani</name>
    <dbReference type="NCBI Taxonomy" id="456999"/>
    <lineage>
        <taxon>Eukaryota</taxon>
        <taxon>Fungi</taxon>
        <taxon>Dikarya</taxon>
        <taxon>Basidiomycota</taxon>
        <taxon>Agaricomycotina</taxon>
        <taxon>Agaricomycetes</taxon>
        <taxon>Cantharellales</taxon>
        <taxon>Ceratobasidiaceae</taxon>
        <taxon>Rhizoctonia</taxon>
    </lineage>
</organism>
<dbReference type="Proteomes" id="UP000044841">
    <property type="component" value="Unassembled WGS sequence"/>
</dbReference>
<gene>
    <name evidence="2" type="ORF">RSOLAG22IIIB_11123</name>
</gene>
<keyword evidence="3" id="KW-1185">Reference proteome</keyword>
<protein>
    <submittedName>
        <fullName evidence="2">Uncharacterized protein</fullName>
    </submittedName>
</protein>
<dbReference type="AlphaFoldDB" id="A0A0K6G740"/>
<sequence>MSSSQSSALNSPTESDSSVESSAQDDPYLPKARATKHDKLVGKTEKVLSKIIRDPELHERAILRATGGKEAAEGLAVVDPNKI</sequence>
<reference evidence="2 3" key="1">
    <citation type="submission" date="2015-07" db="EMBL/GenBank/DDBJ databases">
        <authorList>
            <person name="Noorani M."/>
        </authorList>
    </citation>
    <scope>NUCLEOTIDE SEQUENCE [LARGE SCALE GENOMIC DNA]</scope>
    <source>
        <strain evidence="2">BBA 69670</strain>
    </source>
</reference>
<accession>A0A0K6G740</accession>